<dbReference type="RefSeq" id="XP_067523113.1">
    <property type="nucleotide sequence ID" value="XM_067667012.1"/>
</dbReference>
<reference evidence="2 3" key="1">
    <citation type="journal article" date="2009" name="PLoS Genet.">
        <title>Genomic analysis of the basal lineage fungus Rhizopus oryzae reveals a whole-genome duplication.</title>
        <authorList>
            <person name="Ma L.-J."/>
            <person name="Ibrahim A.S."/>
            <person name="Skory C."/>
            <person name="Grabherr M.G."/>
            <person name="Burger G."/>
            <person name="Butler M."/>
            <person name="Elias M."/>
            <person name="Idnurm A."/>
            <person name="Lang B.F."/>
            <person name="Sone T."/>
            <person name="Abe A."/>
            <person name="Calvo S.E."/>
            <person name="Corrochano L.M."/>
            <person name="Engels R."/>
            <person name="Fu J."/>
            <person name="Hansberg W."/>
            <person name="Kim J.-M."/>
            <person name="Kodira C.D."/>
            <person name="Koehrsen M.J."/>
            <person name="Liu B."/>
            <person name="Miranda-Saavedra D."/>
            <person name="O'Leary S."/>
            <person name="Ortiz-Castellanos L."/>
            <person name="Poulter R."/>
            <person name="Rodriguez-Romero J."/>
            <person name="Ruiz-Herrera J."/>
            <person name="Shen Y.-Q."/>
            <person name="Zeng Q."/>
            <person name="Galagan J."/>
            <person name="Birren B.W."/>
            <person name="Cuomo C.A."/>
            <person name="Wickes B.L."/>
        </authorList>
    </citation>
    <scope>NUCLEOTIDE SEQUENCE [LARGE SCALE GENOMIC DNA]</scope>
    <source>
        <strain evidence="3">RA 99-880 / ATCC MYA-4621 / FGSC 9543 / NRRL 43880</strain>
    </source>
</reference>
<dbReference type="GeneID" id="93619393"/>
<sequence>MYNVDMNEPGETEDMERRGGKKKDNLVSVPEK</sequence>
<feature type="region of interest" description="Disordered" evidence="1">
    <location>
        <begin position="1"/>
        <end position="32"/>
    </location>
</feature>
<dbReference type="InParanoid" id="I1CGY7"/>
<dbReference type="Proteomes" id="UP000009138">
    <property type="component" value="Unassembled WGS sequence"/>
</dbReference>
<dbReference type="VEuPathDB" id="FungiDB:RO3G_12428"/>
<evidence type="ECO:0000313" key="2">
    <source>
        <dbReference type="EMBL" id="EIE87717.1"/>
    </source>
</evidence>
<accession>I1CGY7</accession>
<evidence type="ECO:0000313" key="3">
    <source>
        <dbReference type="Proteomes" id="UP000009138"/>
    </source>
</evidence>
<organism evidence="2 3">
    <name type="scientific">Rhizopus delemar (strain RA 99-880 / ATCC MYA-4621 / FGSC 9543 / NRRL 43880)</name>
    <name type="common">Mucormycosis agent</name>
    <name type="synonym">Rhizopus arrhizus var. delemar</name>
    <dbReference type="NCBI Taxonomy" id="246409"/>
    <lineage>
        <taxon>Eukaryota</taxon>
        <taxon>Fungi</taxon>
        <taxon>Fungi incertae sedis</taxon>
        <taxon>Mucoromycota</taxon>
        <taxon>Mucoromycotina</taxon>
        <taxon>Mucoromycetes</taxon>
        <taxon>Mucorales</taxon>
        <taxon>Mucorineae</taxon>
        <taxon>Rhizopodaceae</taxon>
        <taxon>Rhizopus</taxon>
    </lineage>
</organism>
<protein>
    <submittedName>
        <fullName evidence="2">Uncharacterized protein</fullName>
    </submittedName>
</protein>
<feature type="compositionally biased region" description="Basic and acidic residues" evidence="1">
    <location>
        <begin position="15"/>
        <end position="32"/>
    </location>
</feature>
<evidence type="ECO:0000256" key="1">
    <source>
        <dbReference type="SAM" id="MobiDB-lite"/>
    </source>
</evidence>
<proteinExistence type="predicted"/>
<dbReference type="EMBL" id="CH476741">
    <property type="protein sequence ID" value="EIE87717.1"/>
    <property type="molecule type" value="Genomic_DNA"/>
</dbReference>
<name>I1CGY7_RHIO9</name>
<keyword evidence="3" id="KW-1185">Reference proteome</keyword>
<gene>
    <name evidence="2" type="ORF">RO3G_12428</name>
</gene>
<dbReference type="AlphaFoldDB" id="I1CGY7"/>